<comment type="caution">
    <text evidence="2">The sequence shown here is derived from an EMBL/GenBank/DDBJ whole genome shotgun (WGS) entry which is preliminary data.</text>
</comment>
<keyword evidence="3" id="KW-1185">Reference proteome</keyword>
<feature type="transmembrane region" description="Helical" evidence="1">
    <location>
        <begin position="190"/>
        <end position="213"/>
    </location>
</feature>
<evidence type="ECO:0000313" key="3">
    <source>
        <dbReference type="Proteomes" id="UP000245469"/>
    </source>
</evidence>
<keyword evidence="1" id="KW-0812">Transmembrane</keyword>
<feature type="transmembrane region" description="Helical" evidence="1">
    <location>
        <begin position="131"/>
        <end position="152"/>
    </location>
</feature>
<sequence length="228" mass="24038">MSTLERRRPQTASTDAVLRRVDRRLRRLDLRRVDRLAITADLHADLLAAEADGRDPADLIGPDVDRFALRTVVEGDYVIGYRGPARLALLGTLAAVPAVVVAHLVALGVIQPLFTAFVSPFLNLPHFGDEAAWLATGVISLLGALPVVGLLLHGRPGARSTMKVAPIALALAAAVAVSGNRAVLEGASEISPLSVVIQVLCGVVPLAVALLVARWWGLRQSGETAPVV</sequence>
<evidence type="ECO:0000256" key="1">
    <source>
        <dbReference type="SAM" id="Phobius"/>
    </source>
</evidence>
<keyword evidence="1" id="KW-1133">Transmembrane helix</keyword>
<protein>
    <submittedName>
        <fullName evidence="2">Uncharacterized protein</fullName>
    </submittedName>
</protein>
<reference evidence="2 3" key="1">
    <citation type="submission" date="2018-03" db="EMBL/GenBank/DDBJ databases">
        <title>Genomic Encyclopedia of Archaeal and Bacterial Type Strains, Phase II (KMG-II): from individual species to whole genera.</title>
        <authorList>
            <person name="Goeker M."/>
        </authorList>
    </citation>
    <scope>NUCLEOTIDE SEQUENCE [LARGE SCALE GENOMIC DNA]</scope>
    <source>
        <strain evidence="2 3">DSM 44889</strain>
    </source>
</reference>
<feature type="transmembrane region" description="Helical" evidence="1">
    <location>
        <begin position="87"/>
        <end position="111"/>
    </location>
</feature>
<dbReference type="RefSeq" id="WP_109776272.1">
    <property type="nucleotide sequence ID" value="NZ_QGDQ01000035.1"/>
</dbReference>
<dbReference type="EMBL" id="QGDQ01000035">
    <property type="protein sequence ID" value="PWJ47700.1"/>
    <property type="molecule type" value="Genomic_DNA"/>
</dbReference>
<gene>
    <name evidence="2" type="ORF">BXY45_1353</name>
</gene>
<name>A0A315ZRR4_9ACTN</name>
<dbReference type="Proteomes" id="UP000245469">
    <property type="component" value="Unassembled WGS sequence"/>
</dbReference>
<organism evidence="2 3">
    <name type="scientific">Quadrisphaera granulorum</name>
    <dbReference type="NCBI Taxonomy" id="317664"/>
    <lineage>
        <taxon>Bacteria</taxon>
        <taxon>Bacillati</taxon>
        <taxon>Actinomycetota</taxon>
        <taxon>Actinomycetes</taxon>
        <taxon>Kineosporiales</taxon>
        <taxon>Kineosporiaceae</taxon>
        <taxon>Quadrisphaera</taxon>
    </lineage>
</organism>
<feature type="transmembrane region" description="Helical" evidence="1">
    <location>
        <begin position="164"/>
        <end position="184"/>
    </location>
</feature>
<dbReference type="AlphaFoldDB" id="A0A315ZRR4"/>
<accession>A0A315ZRR4</accession>
<evidence type="ECO:0000313" key="2">
    <source>
        <dbReference type="EMBL" id="PWJ47700.1"/>
    </source>
</evidence>
<keyword evidence="1" id="KW-0472">Membrane</keyword>
<proteinExistence type="predicted"/>